<dbReference type="Pfam" id="PF22124">
    <property type="entry name" value="Glyco_hydro_95_cat"/>
    <property type="match status" value="1"/>
</dbReference>
<dbReference type="Proteomes" id="UP000614460">
    <property type="component" value="Unassembled WGS sequence"/>
</dbReference>
<dbReference type="SUPFAM" id="SSF48208">
    <property type="entry name" value="Six-hairpin glycosidases"/>
    <property type="match status" value="1"/>
</dbReference>
<comment type="caution">
    <text evidence="4">The sequence shown here is derived from an EMBL/GenBank/DDBJ whole genome shotgun (WGS) entry which is preliminary data.</text>
</comment>
<dbReference type="Gene3D" id="1.50.10.10">
    <property type="match status" value="1"/>
</dbReference>
<dbReference type="InterPro" id="IPR054363">
    <property type="entry name" value="GH95_cat"/>
</dbReference>
<keyword evidence="5" id="KW-1185">Reference proteome</keyword>
<sequence length="749" mass="85707">MISSQKFFPLLFLLGWSICAQAQPTPTHNLNFTKLAERWDEAIPLGNAEIGALIWKKDNTLRYSLDCADLWDERKALDIEKHDFKWVQEQVFNNTYQNAQQWGDRPYDAIPYPTKLPAAAMTFDLAKLGTVKSNELNLADATNTIIFENGIRIQNFIHATKPIGYFEITGNNQELPLPNLIPHSYGASATDNGQQSVVEGQRLSRLGYQQGTLKEGNNYQIIHQPTYDKRFFEVLLVWRKVSADRIIGLWTVSDNQSAQLESSLERIEDGNFRKEHTAWWQNYWAQSSIRIPDPVLEKQYFLEMYKFGSAARKGAPAITLQAVWTADNAGLPPWKGDFHNDLNTQLSYWPGYTGNKLEEAASFTEWLWSIKDINKEFTKQYFKTEGLNVPGVLTLNGIPMGGWIQYSLSPTVSAWTAQHFYWQWKYSMDPEFLKNRAYPYIQDVATYLEQITTKRNGKRYLPISSSPEYNDNRIDAWFKDWTNFDLALVHYLFESAADISNAMGKKEEAQKWLKIRAEFPEFAQDQTGLLVAPGFPMEHSHRHMSPYMAIYPMGTLDINSAKDKPLIEKSLHHLDTLGTRAWVGYSFSWMAILHARGKNAESALDNLQKFANNFCSINSFHLNGDQKGGQFSNFTYRPFTLEGNFAFAQGIHELMIQSKQGYVELLPAIPNTWQDYSFENLRSEGGYLFSSEIVAGKIKQLKIKANHNGTLKLRVGKNLVNSAGKSLKKANNYYHISLKKGEEILLKEG</sequence>
<dbReference type="GO" id="GO:0005975">
    <property type="term" value="P:carbohydrate metabolic process"/>
    <property type="evidence" value="ECO:0007669"/>
    <property type="project" value="InterPro"/>
</dbReference>
<evidence type="ECO:0000313" key="5">
    <source>
        <dbReference type="Proteomes" id="UP000614460"/>
    </source>
</evidence>
<evidence type="ECO:0000259" key="3">
    <source>
        <dbReference type="Pfam" id="PF22124"/>
    </source>
</evidence>
<feature type="signal peptide" evidence="1">
    <location>
        <begin position="1"/>
        <end position="22"/>
    </location>
</feature>
<dbReference type="Pfam" id="PF21307">
    <property type="entry name" value="Glyco_hydro_95_C"/>
    <property type="match status" value="1"/>
</dbReference>
<reference evidence="4" key="2">
    <citation type="submission" date="2020-09" db="EMBL/GenBank/DDBJ databases">
        <authorList>
            <person name="Sun Q."/>
            <person name="Zhou Y."/>
        </authorList>
    </citation>
    <scope>NUCLEOTIDE SEQUENCE</scope>
    <source>
        <strain evidence="4">CGMCC 1.15966</strain>
    </source>
</reference>
<dbReference type="PANTHER" id="PTHR31084:SF0">
    <property type="entry name" value="ALPHA-L-FUCOSIDASE 2"/>
    <property type="match status" value="1"/>
</dbReference>
<feature type="chain" id="PRO_5034695625" description="Glycosyl hydrolase family 95 N-terminal domain-containing protein" evidence="1">
    <location>
        <begin position="23"/>
        <end position="749"/>
    </location>
</feature>
<dbReference type="EMBL" id="BMKM01000015">
    <property type="protein sequence ID" value="GGE33724.1"/>
    <property type="molecule type" value="Genomic_DNA"/>
</dbReference>
<organism evidence="4 5">
    <name type="scientific">Sphingobacterium cellulitidis</name>
    <dbReference type="NCBI Taxonomy" id="1768011"/>
    <lineage>
        <taxon>Bacteria</taxon>
        <taxon>Pseudomonadati</taxon>
        <taxon>Bacteroidota</taxon>
        <taxon>Sphingobacteriia</taxon>
        <taxon>Sphingobacteriales</taxon>
        <taxon>Sphingobacteriaceae</taxon>
        <taxon>Sphingobacterium</taxon>
    </lineage>
</organism>
<dbReference type="InterPro" id="IPR049053">
    <property type="entry name" value="AFCA-like_C"/>
</dbReference>
<dbReference type="AlphaFoldDB" id="A0A8H9KX70"/>
<keyword evidence="1" id="KW-0732">Signal</keyword>
<feature type="domain" description="Glycosyl hydrolase family 95 catalytic" evidence="3">
    <location>
        <begin position="291"/>
        <end position="654"/>
    </location>
</feature>
<gene>
    <name evidence="4" type="ORF">GCM10011516_34230</name>
</gene>
<dbReference type="GO" id="GO:0004560">
    <property type="term" value="F:alpha-L-fucosidase activity"/>
    <property type="evidence" value="ECO:0007669"/>
    <property type="project" value="TreeGrafter"/>
</dbReference>
<dbReference type="PANTHER" id="PTHR31084">
    <property type="entry name" value="ALPHA-L-FUCOSIDASE 2"/>
    <property type="match status" value="1"/>
</dbReference>
<proteinExistence type="predicted"/>
<evidence type="ECO:0000259" key="2">
    <source>
        <dbReference type="Pfam" id="PF21307"/>
    </source>
</evidence>
<feature type="domain" description="Alpha fucosidase A-like C-terminal" evidence="2">
    <location>
        <begin position="657"/>
        <end position="737"/>
    </location>
</feature>
<dbReference type="InterPro" id="IPR012341">
    <property type="entry name" value="6hp_glycosidase-like_sf"/>
</dbReference>
<dbReference type="RefSeq" id="WP_182499666.1">
    <property type="nucleotide sequence ID" value="NZ_BMKM01000015.1"/>
</dbReference>
<evidence type="ECO:0000256" key="1">
    <source>
        <dbReference type="SAM" id="SignalP"/>
    </source>
</evidence>
<name>A0A8H9KX70_9SPHI</name>
<evidence type="ECO:0008006" key="6">
    <source>
        <dbReference type="Google" id="ProtNLM"/>
    </source>
</evidence>
<reference evidence="4" key="1">
    <citation type="journal article" date="2014" name="Int. J. Syst. Evol. Microbiol.">
        <title>Complete genome sequence of Corynebacterium casei LMG S-19264T (=DSM 44701T), isolated from a smear-ripened cheese.</title>
        <authorList>
            <consortium name="US DOE Joint Genome Institute (JGI-PGF)"/>
            <person name="Walter F."/>
            <person name="Albersmeier A."/>
            <person name="Kalinowski J."/>
            <person name="Ruckert C."/>
        </authorList>
    </citation>
    <scope>NUCLEOTIDE SEQUENCE</scope>
    <source>
        <strain evidence="4">CGMCC 1.15966</strain>
    </source>
</reference>
<accession>A0A8H9KX70</accession>
<dbReference type="InterPro" id="IPR008928">
    <property type="entry name" value="6-hairpin_glycosidase_sf"/>
</dbReference>
<evidence type="ECO:0000313" key="4">
    <source>
        <dbReference type="EMBL" id="GGE33724.1"/>
    </source>
</evidence>
<protein>
    <recommendedName>
        <fullName evidence="6">Glycosyl hydrolase family 95 N-terminal domain-containing protein</fullName>
    </recommendedName>
</protein>